<keyword evidence="1" id="KW-0812">Transmembrane</keyword>
<evidence type="ECO:0000313" key="2">
    <source>
        <dbReference type="EMBL" id="GHP10105.1"/>
    </source>
</evidence>
<sequence>MTMTTAVATRTAARTRLRPSNGECKRHARKQNRLILPTTSAQRCGVVAQAADGGDGSVDRDEVRVSAIENMAKMKGKRKAKLSIAEQEALRNKDGLKQGEGLAFGGGSSRKKNGSLWDQWAGEDGVLSSINDLTYKLALGMAFVWVLFRFVFPAIGVYKLVNDLAPPPIM</sequence>
<proteinExistence type="predicted"/>
<reference evidence="2" key="1">
    <citation type="submission" date="2020-10" db="EMBL/GenBank/DDBJ databases">
        <title>Unveiling of a novel bifunctional photoreceptor, Dualchrome1, isolated from a cosmopolitan green alga.</title>
        <authorList>
            <person name="Suzuki S."/>
            <person name="Kawachi M."/>
        </authorList>
    </citation>
    <scope>NUCLEOTIDE SEQUENCE</scope>
    <source>
        <strain evidence="2">NIES 2893</strain>
    </source>
</reference>
<evidence type="ECO:0000256" key="1">
    <source>
        <dbReference type="SAM" id="Phobius"/>
    </source>
</evidence>
<name>A0A830HTT1_9CHLO</name>
<feature type="transmembrane region" description="Helical" evidence="1">
    <location>
        <begin position="137"/>
        <end position="161"/>
    </location>
</feature>
<dbReference type="EMBL" id="BNJQ01000027">
    <property type="protein sequence ID" value="GHP10105.1"/>
    <property type="molecule type" value="Genomic_DNA"/>
</dbReference>
<keyword evidence="1" id="KW-0472">Membrane</keyword>
<dbReference type="OrthoDB" id="2016729at2759"/>
<protein>
    <submittedName>
        <fullName evidence="2">Uncharacterized protein</fullName>
    </submittedName>
</protein>
<dbReference type="Proteomes" id="UP000660262">
    <property type="component" value="Unassembled WGS sequence"/>
</dbReference>
<evidence type="ECO:0000313" key="3">
    <source>
        <dbReference type="Proteomes" id="UP000660262"/>
    </source>
</evidence>
<organism evidence="2 3">
    <name type="scientific">Pycnococcus provasolii</name>
    <dbReference type="NCBI Taxonomy" id="41880"/>
    <lineage>
        <taxon>Eukaryota</taxon>
        <taxon>Viridiplantae</taxon>
        <taxon>Chlorophyta</taxon>
        <taxon>Pseudoscourfieldiophyceae</taxon>
        <taxon>Pseudoscourfieldiales</taxon>
        <taxon>Pycnococcaceae</taxon>
        <taxon>Pycnococcus</taxon>
    </lineage>
</organism>
<keyword evidence="1" id="KW-1133">Transmembrane helix</keyword>
<dbReference type="AlphaFoldDB" id="A0A830HTT1"/>
<comment type="caution">
    <text evidence="2">The sequence shown here is derived from an EMBL/GenBank/DDBJ whole genome shotgun (WGS) entry which is preliminary data.</text>
</comment>
<accession>A0A830HTT1</accession>
<gene>
    <name evidence="2" type="ORF">PPROV_000883800</name>
</gene>
<keyword evidence="3" id="KW-1185">Reference proteome</keyword>